<evidence type="ECO:0000313" key="3">
    <source>
        <dbReference type="EMBL" id="MCA9754591.1"/>
    </source>
</evidence>
<evidence type="ECO:0000256" key="1">
    <source>
        <dbReference type="SAM" id="MobiDB-lite"/>
    </source>
</evidence>
<organism evidence="3 4">
    <name type="scientific">Eiseniibacteriota bacterium</name>
    <dbReference type="NCBI Taxonomy" id="2212470"/>
    <lineage>
        <taxon>Bacteria</taxon>
        <taxon>Candidatus Eiseniibacteriota</taxon>
    </lineage>
</organism>
<gene>
    <name evidence="3" type="ORF">KDA27_02225</name>
</gene>
<reference evidence="3" key="2">
    <citation type="journal article" date="2021" name="Microbiome">
        <title>Successional dynamics and alternative stable states in a saline activated sludge microbial community over 9 years.</title>
        <authorList>
            <person name="Wang Y."/>
            <person name="Ye J."/>
            <person name="Ju F."/>
            <person name="Liu L."/>
            <person name="Boyd J.A."/>
            <person name="Deng Y."/>
            <person name="Parks D.H."/>
            <person name="Jiang X."/>
            <person name="Yin X."/>
            <person name="Woodcroft B.J."/>
            <person name="Tyson G.W."/>
            <person name="Hugenholtz P."/>
            <person name="Polz M.F."/>
            <person name="Zhang T."/>
        </authorList>
    </citation>
    <scope>NUCLEOTIDE SEQUENCE</scope>
    <source>
        <strain evidence="3">HKST-UBA02</strain>
    </source>
</reference>
<proteinExistence type="predicted"/>
<evidence type="ECO:0000256" key="2">
    <source>
        <dbReference type="SAM" id="Phobius"/>
    </source>
</evidence>
<protein>
    <recommendedName>
        <fullName evidence="5">FlgD Ig-like domain-containing protein</fullName>
    </recommendedName>
</protein>
<feature type="region of interest" description="Disordered" evidence="1">
    <location>
        <begin position="77"/>
        <end position="146"/>
    </location>
</feature>
<feature type="transmembrane region" description="Helical" evidence="2">
    <location>
        <begin position="34"/>
        <end position="56"/>
    </location>
</feature>
<keyword evidence="2" id="KW-1133">Transmembrane helix</keyword>
<comment type="caution">
    <text evidence="3">The sequence shown here is derived from an EMBL/GenBank/DDBJ whole genome shotgun (WGS) entry which is preliminary data.</text>
</comment>
<keyword evidence="2" id="KW-0472">Membrane</keyword>
<accession>A0A956NA72</accession>
<name>A0A956NA72_UNCEI</name>
<dbReference type="Proteomes" id="UP000739538">
    <property type="component" value="Unassembled WGS sequence"/>
</dbReference>
<evidence type="ECO:0008006" key="5">
    <source>
        <dbReference type="Google" id="ProtNLM"/>
    </source>
</evidence>
<reference evidence="3" key="1">
    <citation type="submission" date="2020-04" db="EMBL/GenBank/DDBJ databases">
        <authorList>
            <person name="Zhang T."/>
        </authorList>
    </citation>
    <scope>NUCLEOTIDE SEQUENCE</scope>
    <source>
        <strain evidence="3">HKST-UBA02</strain>
    </source>
</reference>
<dbReference type="Gene3D" id="2.60.40.4070">
    <property type="match status" value="1"/>
</dbReference>
<dbReference type="AlphaFoldDB" id="A0A956NA72"/>
<dbReference type="EMBL" id="JAGQHS010000006">
    <property type="protein sequence ID" value="MCA9754591.1"/>
    <property type="molecule type" value="Genomic_DNA"/>
</dbReference>
<sequence length="691" mass="72969">MSEHFDRTPTPRQPVRFGVHARDVARAVMGRGGVASGVLVMGVLGLCMLGLGILGLRMPGLGKLGVGKLGPEVCDPSEAPSELAAWSGDDPAVAGGRMSSGAPAPLAPPTYAGGAGRDTRDAESSVTGGESAAQRSESETWDPTRAARGEVTGFLGVSFNGWSPPDPHLAVGPDHVLLSTNGSLVVRDKSGDLLFETHLEGTSGFWGELGAGSYVFDPEVAYDPAEDRYFVVAAERVSVIAGYLLLGVSASGDPTGAWHKHRIDVTPLAGSWDVDSPNLAFSESAVFLTADFFQPTPAHLLVTMDKASLLSGGAPGLHSYLHTRSQSFGLAGSPRADQLPYLIEHLDVDQATQVRLWTILDPLGNPSLTSIAVDVPSYAEPGVLRSLGTTMEIPLFDARFWSATRVGSSVWACHHVADAVGGDAKTRWYEFEMNGWPDSGLVPYLRQSGTIDPGDGVFTAFPSIAADELGNAYVAFTRSSANEYLSIARCYRTAADPLGVMSTPSPLWEGTGPYHGDRWGDYSATVPDPFTPGAFWTHQQSASNSSQWATWVFAEAISTPSSLPGPNPMGLPTNAGIGTLAASPNPAAGAIRLSLELRHSAHPTGSGASETASGTVPVTGQDAIRLFVHDVRGRAVRHWFAKRSNSKRFETEWDGMDQRGQPVANGVYLVSAVPAGRLGAWTRSTQVVVSR</sequence>
<keyword evidence="2" id="KW-0812">Transmembrane</keyword>
<evidence type="ECO:0000313" key="4">
    <source>
        <dbReference type="Proteomes" id="UP000739538"/>
    </source>
</evidence>